<sequence>MRTCPLVTTLLIKQLASGIAIDESSPAALVPTFTLANNITIPLIGLGSASGVGYLHVDSAIKAGYRFIDTAQSASWGYKEHEVGNAVFDAKRRWEDWKNGDADDYVCWEGVCDHEPEGTWEDSWKALEEAYDDGIVRSIGICDVDDYLLDRLLTKRIKPTIIQNWLDPYHQDKKLRERIADINMQHEEKGLLEGKFYIKPTAPLELIPQVLINWATQQGVMVLPASTKISHQEDNFNSFAFVLTQEDIDAIDSLDGHPPGKRGQRSFHNGNEQGLDSSTVDPNKVEVHFINENNKPVQVYWVQKEGSNKEKHILMGEMTKLADKVTLDSFHGHEFVFKDSSASGDGRLLHRVSVDRDEGRRQYFKITDLNGEL</sequence>
<dbReference type="AlphaFoldDB" id="A0ABD3PUS6"/>
<dbReference type="EMBL" id="JABMIG020000109">
    <property type="protein sequence ID" value="KAL3791810.1"/>
    <property type="molecule type" value="Genomic_DNA"/>
</dbReference>
<comment type="caution">
    <text evidence="3">The sequence shown here is derived from an EMBL/GenBank/DDBJ whole genome shotgun (WGS) entry which is preliminary data.</text>
</comment>
<organism evidence="3 4">
    <name type="scientific">Cyclotella cryptica</name>
    <dbReference type="NCBI Taxonomy" id="29204"/>
    <lineage>
        <taxon>Eukaryota</taxon>
        <taxon>Sar</taxon>
        <taxon>Stramenopiles</taxon>
        <taxon>Ochrophyta</taxon>
        <taxon>Bacillariophyta</taxon>
        <taxon>Coscinodiscophyceae</taxon>
        <taxon>Thalassiosirophycidae</taxon>
        <taxon>Stephanodiscales</taxon>
        <taxon>Stephanodiscaceae</taxon>
        <taxon>Cyclotella</taxon>
    </lineage>
</organism>
<proteinExistence type="predicted"/>
<dbReference type="InterPro" id="IPR023210">
    <property type="entry name" value="NADP_OxRdtase_dom"/>
</dbReference>
<keyword evidence="4" id="KW-1185">Reference proteome</keyword>
<evidence type="ECO:0000256" key="1">
    <source>
        <dbReference type="SAM" id="MobiDB-lite"/>
    </source>
</evidence>
<dbReference type="InterPro" id="IPR036812">
    <property type="entry name" value="NAD(P)_OxRdtase_dom_sf"/>
</dbReference>
<feature type="compositionally biased region" description="Polar residues" evidence="1">
    <location>
        <begin position="266"/>
        <end position="281"/>
    </location>
</feature>
<dbReference type="Pfam" id="PF00248">
    <property type="entry name" value="Aldo_ket_red"/>
    <property type="match status" value="2"/>
</dbReference>
<name>A0ABD3PUS6_9STRA</name>
<reference evidence="3 4" key="1">
    <citation type="journal article" date="2020" name="G3 (Bethesda)">
        <title>Improved Reference Genome for Cyclotella cryptica CCMP332, a Model for Cell Wall Morphogenesis, Salinity Adaptation, and Lipid Production in Diatoms (Bacillariophyta).</title>
        <authorList>
            <person name="Roberts W.R."/>
            <person name="Downey K.M."/>
            <person name="Ruck E.C."/>
            <person name="Traller J.C."/>
            <person name="Alverson A.J."/>
        </authorList>
    </citation>
    <scope>NUCLEOTIDE SEQUENCE [LARGE SCALE GENOMIC DNA]</scope>
    <source>
        <strain evidence="3 4">CCMP332</strain>
    </source>
</reference>
<feature type="region of interest" description="Disordered" evidence="1">
    <location>
        <begin position="254"/>
        <end position="281"/>
    </location>
</feature>
<protein>
    <recommendedName>
        <fullName evidence="2">NADP-dependent oxidoreductase domain-containing protein</fullName>
    </recommendedName>
</protein>
<evidence type="ECO:0000259" key="2">
    <source>
        <dbReference type="Pfam" id="PF00248"/>
    </source>
</evidence>
<evidence type="ECO:0000313" key="3">
    <source>
        <dbReference type="EMBL" id="KAL3791810.1"/>
    </source>
</evidence>
<dbReference type="PANTHER" id="PTHR43827:SF8">
    <property type="entry name" value="ALDO_KETO REDUCTASE FAMILY PROTEIN"/>
    <property type="match status" value="1"/>
</dbReference>
<evidence type="ECO:0000313" key="4">
    <source>
        <dbReference type="Proteomes" id="UP001516023"/>
    </source>
</evidence>
<dbReference type="InterPro" id="IPR020471">
    <property type="entry name" value="AKR"/>
</dbReference>
<dbReference type="Proteomes" id="UP001516023">
    <property type="component" value="Unassembled WGS sequence"/>
</dbReference>
<feature type="domain" description="NADP-dependent oxidoreductase" evidence="2">
    <location>
        <begin position="207"/>
        <end position="255"/>
    </location>
</feature>
<accession>A0ABD3PUS6</accession>
<dbReference type="SUPFAM" id="SSF49468">
    <property type="entry name" value="VHL"/>
    <property type="match status" value="1"/>
</dbReference>
<dbReference type="Gene3D" id="3.20.20.100">
    <property type="entry name" value="NADP-dependent oxidoreductase domain"/>
    <property type="match status" value="2"/>
</dbReference>
<gene>
    <name evidence="3" type="ORF">HJC23_002441</name>
</gene>
<dbReference type="SUPFAM" id="SSF51430">
    <property type="entry name" value="NAD(P)-linked oxidoreductase"/>
    <property type="match status" value="1"/>
</dbReference>
<feature type="domain" description="NADP-dependent oxidoreductase" evidence="2">
    <location>
        <begin position="115"/>
        <end position="183"/>
    </location>
</feature>
<dbReference type="InterPro" id="IPR037140">
    <property type="entry name" value="VHL_beta_dom_sf"/>
</dbReference>
<dbReference type="PANTHER" id="PTHR43827">
    <property type="entry name" value="2,5-DIKETO-D-GLUCONIC ACID REDUCTASE"/>
    <property type="match status" value="1"/>
</dbReference>
<dbReference type="Gene3D" id="2.60.40.780">
    <property type="entry name" value="von Hippel-Lindau disease tumour suppressor, beta domain"/>
    <property type="match status" value="1"/>
</dbReference>
<dbReference type="InterPro" id="IPR036208">
    <property type="entry name" value="VHL_sf"/>
</dbReference>